<accession>A0AC60NTB1</accession>
<gene>
    <name evidence="1" type="ORF">HPB47_012549</name>
</gene>
<dbReference type="Proteomes" id="UP000805193">
    <property type="component" value="Unassembled WGS sequence"/>
</dbReference>
<protein>
    <submittedName>
        <fullName evidence="1">Uncharacterized protein</fullName>
    </submittedName>
</protein>
<dbReference type="EMBL" id="JABSTQ010011533">
    <property type="protein sequence ID" value="KAG0410337.1"/>
    <property type="molecule type" value="Genomic_DNA"/>
</dbReference>
<evidence type="ECO:0000313" key="2">
    <source>
        <dbReference type="Proteomes" id="UP000805193"/>
    </source>
</evidence>
<organism evidence="1 2">
    <name type="scientific">Ixodes persulcatus</name>
    <name type="common">Taiga tick</name>
    <dbReference type="NCBI Taxonomy" id="34615"/>
    <lineage>
        <taxon>Eukaryota</taxon>
        <taxon>Metazoa</taxon>
        <taxon>Ecdysozoa</taxon>
        <taxon>Arthropoda</taxon>
        <taxon>Chelicerata</taxon>
        <taxon>Arachnida</taxon>
        <taxon>Acari</taxon>
        <taxon>Parasitiformes</taxon>
        <taxon>Ixodida</taxon>
        <taxon>Ixodoidea</taxon>
        <taxon>Ixodidae</taxon>
        <taxon>Ixodinae</taxon>
        <taxon>Ixodes</taxon>
    </lineage>
</organism>
<sequence length="82" mass="9546">MEVGRFWSRHDAIGAYLFEDGTFGEFLEILVEGDVECGDYFNHLLSLYEHRQEHNVLFLAYEALQKDTESCVLKIANFLRGK</sequence>
<reference evidence="1 2" key="1">
    <citation type="journal article" date="2020" name="Cell">
        <title>Large-Scale Comparative Analyses of Tick Genomes Elucidate Their Genetic Diversity and Vector Capacities.</title>
        <authorList>
            <consortium name="Tick Genome and Microbiome Consortium (TIGMIC)"/>
            <person name="Jia N."/>
            <person name="Wang J."/>
            <person name="Shi W."/>
            <person name="Du L."/>
            <person name="Sun Y."/>
            <person name="Zhan W."/>
            <person name="Jiang J.F."/>
            <person name="Wang Q."/>
            <person name="Zhang B."/>
            <person name="Ji P."/>
            <person name="Bell-Sakyi L."/>
            <person name="Cui X.M."/>
            <person name="Yuan T.T."/>
            <person name="Jiang B.G."/>
            <person name="Yang W.F."/>
            <person name="Lam T.T."/>
            <person name="Chang Q.C."/>
            <person name="Ding S.J."/>
            <person name="Wang X.J."/>
            <person name="Zhu J.G."/>
            <person name="Ruan X.D."/>
            <person name="Zhao L."/>
            <person name="Wei J.T."/>
            <person name="Ye R.Z."/>
            <person name="Que T.C."/>
            <person name="Du C.H."/>
            <person name="Zhou Y.H."/>
            <person name="Cheng J.X."/>
            <person name="Dai P.F."/>
            <person name="Guo W.B."/>
            <person name="Han X.H."/>
            <person name="Huang E.J."/>
            <person name="Li L.F."/>
            <person name="Wei W."/>
            <person name="Gao Y.C."/>
            <person name="Liu J.Z."/>
            <person name="Shao H.Z."/>
            <person name="Wang X."/>
            <person name="Wang C.C."/>
            <person name="Yang T.C."/>
            <person name="Huo Q.B."/>
            <person name="Li W."/>
            <person name="Chen H.Y."/>
            <person name="Chen S.E."/>
            <person name="Zhou L.G."/>
            <person name="Ni X.B."/>
            <person name="Tian J.H."/>
            <person name="Sheng Y."/>
            <person name="Liu T."/>
            <person name="Pan Y.S."/>
            <person name="Xia L.Y."/>
            <person name="Li J."/>
            <person name="Zhao F."/>
            <person name="Cao W.C."/>
        </authorList>
    </citation>
    <scope>NUCLEOTIDE SEQUENCE [LARGE SCALE GENOMIC DNA]</scope>
    <source>
        <strain evidence="1">Iper-2018</strain>
    </source>
</reference>
<name>A0AC60NTB1_IXOPE</name>
<comment type="caution">
    <text evidence="1">The sequence shown here is derived from an EMBL/GenBank/DDBJ whole genome shotgun (WGS) entry which is preliminary data.</text>
</comment>
<proteinExistence type="predicted"/>
<keyword evidence="2" id="KW-1185">Reference proteome</keyword>
<evidence type="ECO:0000313" key="1">
    <source>
        <dbReference type="EMBL" id="KAG0410337.1"/>
    </source>
</evidence>